<protein>
    <submittedName>
        <fullName evidence="2">WG repeat-containing protein</fullName>
    </submittedName>
</protein>
<evidence type="ECO:0000313" key="3">
    <source>
        <dbReference type="Proteomes" id="UP000824139"/>
    </source>
</evidence>
<organism evidence="2 3">
    <name type="scientific">Candidatus Scatenecus faecavium</name>
    <dbReference type="NCBI Taxonomy" id="2840915"/>
    <lineage>
        <taxon>Bacteria</taxon>
        <taxon>Candidatus Scatenecus</taxon>
    </lineage>
</organism>
<dbReference type="AlphaFoldDB" id="A0A9D1FWQ9"/>
<reference evidence="2" key="2">
    <citation type="journal article" date="2021" name="PeerJ">
        <title>Extensive microbial diversity within the chicken gut microbiome revealed by metagenomics and culture.</title>
        <authorList>
            <person name="Gilroy R."/>
            <person name="Ravi A."/>
            <person name="Getino M."/>
            <person name="Pursley I."/>
            <person name="Horton D.L."/>
            <person name="Alikhan N.F."/>
            <person name="Baker D."/>
            <person name="Gharbi K."/>
            <person name="Hall N."/>
            <person name="Watson M."/>
            <person name="Adriaenssens E.M."/>
            <person name="Foster-Nyarko E."/>
            <person name="Jarju S."/>
            <person name="Secka A."/>
            <person name="Antonio M."/>
            <person name="Oren A."/>
            <person name="Chaudhuri R.R."/>
            <person name="La Ragione R."/>
            <person name="Hildebrand F."/>
            <person name="Pallen M.J."/>
        </authorList>
    </citation>
    <scope>NUCLEOTIDE SEQUENCE</scope>
    <source>
        <strain evidence="2">CHK152-2994</strain>
    </source>
</reference>
<feature type="signal peptide" evidence="1">
    <location>
        <begin position="1"/>
        <end position="20"/>
    </location>
</feature>
<dbReference type="PANTHER" id="PTHR37841">
    <property type="entry name" value="GLR2918 PROTEIN"/>
    <property type="match status" value="1"/>
</dbReference>
<comment type="caution">
    <text evidence="2">The sequence shown here is derived from an EMBL/GenBank/DDBJ whole genome shotgun (WGS) entry which is preliminary data.</text>
</comment>
<accession>A0A9D1FWQ9</accession>
<sequence>MKYVILILLICFAYANPAFAITETTHKMSDVTVFSEKNKFGLKDNFGNIIADADYKKIIRLGETSWIIQKGNRFGLMDCDGNILIKPKYRHAERVLGEFIKLGNDNDYGIYNQYGEIVVKPVYTKIDLLFGGMFLTYKDFKYGVVDFEGKPLLENKFDDIYMPKPNIMRIEYNGKWYEIEQVTADTLTLPADIQHIKENENFKITEVLANPLPATGYSVVTATDYFIKLFSSISPAYEQTIDELMLSQGADTITIFTKATWIPKFPFTYAKKYYINLRTPNNGPLSDVKKKLKNEMI</sequence>
<dbReference type="PANTHER" id="PTHR37841:SF1">
    <property type="entry name" value="DUF3298 DOMAIN-CONTAINING PROTEIN"/>
    <property type="match status" value="1"/>
</dbReference>
<dbReference type="Proteomes" id="UP000824139">
    <property type="component" value="Unassembled WGS sequence"/>
</dbReference>
<name>A0A9D1FWQ9_9BACT</name>
<evidence type="ECO:0000313" key="2">
    <source>
        <dbReference type="EMBL" id="HIS83457.1"/>
    </source>
</evidence>
<gene>
    <name evidence="2" type="ORF">IAD41_07625</name>
</gene>
<reference evidence="2" key="1">
    <citation type="submission" date="2020-10" db="EMBL/GenBank/DDBJ databases">
        <authorList>
            <person name="Gilroy R."/>
        </authorList>
    </citation>
    <scope>NUCLEOTIDE SEQUENCE</scope>
    <source>
        <strain evidence="2">CHK152-2994</strain>
    </source>
</reference>
<dbReference type="Pfam" id="PF14903">
    <property type="entry name" value="WG_beta_rep"/>
    <property type="match status" value="1"/>
</dbReference>
<dbReference type="EMBL" id="DVJO01000167">
    <property type="protein sequence ID" value="HIS83457.1"/>
    <property type="molecule type" value="Genomic_DNA"/>
</dbReference>
<feature type="chain" id="PRO_5039213752" evidence="1">
    <location>
        <begin position="21"/>
        <end position="297"/>
    </location>
</feature>
<dbReference type="InterPro" id="IPR032774">
    <property type="entry name" value="WG_beta_rep"/>
</dbReference>
<evidence type="ECO:0000256" key="1">
    <source>
        <dbReference type="SAM" id="SignalP"/>
    </source>
</evidence>
<keyword evidence="1" id="KW-0732">Signal</keyword>
<proteinExistence type="predicted"/>